<protein>
    <recommendedName>
        <fullName evidence="4">Ig-like domain-containing protein</fullName>
    </recommendedName>
</protein>
<evidence type="ECO:0000259" key="4">
    <source>
        <dbReference type="PROSITE" id="PS50835"/>
    </source>
</evidence>
<sequence length="400" mass="45939">MIFTAFLFFLLLTSTEGRFRSRETIKPHAEDSHSAQAICKRLQPVERAKLVKAGKCLNTTDVVTTPAPGSSKSERMSAFFDNNAKKILRGLYVRTPRKMEVIVKSDTEDKEFLEGTFVTLTCDIPIKTNLSGADVDWYFSKGHITNSEEIGWRIKVQGAHLKIEPLVAQKDRGTFQCYQDGSLIGAVEIKVMTTNEVLWTGFLNYLITMGFAAPIVVLYIVLNRESIDRKPLTNDPVTEYYEEQLHISSNHLKGNLQARLDEDCKALEHPVAAENINTIRVHTSQQHDPGVRNNQNTIMTFLRLGERKNAEHKKDLLNLAIWKEKQEALKREEKKRKKEEKAKNKRKKGQEEKEKAWEKYQQKKKKKDPEHEEEDKNNEEELNKKQGPKGGDEYDLSIVV</sequence>
<dbReference type="InterPro" id="IPR013783">
    <property type="entry name" value="Ig-like_fold"/>
</dbReference>
<dbReference type="Proteomes" id="UP001175271">
    <property type="component" value="Unassembled WGS sequence"/>
</dbReference>
<feature type="chain" id="PRO_5041294695" description="Ig-like domain-containing protein" evidence="3">
    <location>
        <begin position="18"/>
        <end position="400"/>
    </location>
</feature>
<evidence type="ECO:0000313" key="5">
    <source>
        <dbReference type="EMBL" id="KAK0401546.1"/>
    </source>
</evidence>
<evidence type="ECO:0000256" key="1">
    <source>
        <dbReference type="SAM" id="MobiDB-lite"/>
    </source>
</evidence>
<dbReference type="Gene3D" id="2.60.40.10">
    <property type="entry name" value="Immunoglobulins"/>
    <property type="match status" value="1"/>
</dbReference>
<dbReference type="InterPro" id="IPR007110">
    <property type="entry name" value="Ig-like_dom"/>
</dbReference>
<evidence type="ECO:0000313" key="6">
    <source>
        <dbReference type="Proteomes" id="UP001175271"/>
    </source>
</evidence>
<keyword evidence="2" id="KW-0812">Transmembrane</keyword>
<accession>A0AA39HA72</accession>
<gene>
    <name evidence="5" type="ORF">QR680_015846</name>
</gene>
<name>A0AA39HA72_9BILA</name>
<feature type="transmembrane region" description="Helical" evidence="2">
    <location>
        <begin position="202"/>
        <end position="222"/>
    </location>
</feature>
<feature type="compositionally biased region" description="Basic residues" evidence="1">
    <location>
        <begin position="333"/>
        <end position="348"/>
    </location>
</feature>
<feature type="signal peptide" evidence="3">
    <location>
        <begin position="1"/>
        <end position="17"/>
    </location>
</feature>
<dbReference type="EMBL" id="JAUCMV010000004">
    <property type="protein sequence ID" value="KAK0401546.1"/>
    <property type="molecule type" value="Genomic_DNA"/>
</dbReference>
<keyword evidence="2" id="KW-0472">Membrane</keyword>
<dbReference type="AlphaFoldDB" id="A0AA39HA72"/>
<feature type="domain" description="Ig-like" evidence="4">
    <location>
        <begin position="96"/>
        <end position="177"/>
    </location>
</feature>
<feature type="region of interest" description="Disordered" evidence="1">
    <location>
        <begin position="330"/>
        <end position="400"/>
    </location>
</feature>
<dbReference type="CDD" id="cd00096">
    <property type="entry name" value="Ig"/>
    <property type="match status" value="1"/>
</dbReference>
<organism evidence="5 6">
    <name type="scientific">Steinernema hermaphroditum</name>
    <dbReference type="NCBI Taxonomy" id="289476"/>
    <lineage>
        <taxon>Eukaryota</taxon>
        <taxon>Metazoa</taxon>
        <taxon>Ecdysozoa</taxon>
        <taxon>Nematoda</taxon>
        <taxon>Chromadorea</taxon>
        <taxon>Rhabditida</taxon>
        <taxon>Tylenchina</taxon>
        <taxon>Panagrolaimomorpha</taxon>
        <taxon>Strongyloidoidea</taxon>
        <taxon>Steinernematidae</taxon>
        <taxon>Steinernema</taxon>
    </lineage>
</organism>
<evidence type="ECO:0000256" key="3">
    <source>
        <dbReference type="SAM" id="SignalP"/>
    </source>
</evidence>
<keyword evidence="6" id="KW-1185">Reference proteome</keyword>
<keyword evidence="2" id="KW-1133">Transmembrane helix</keyword>
<dbReference type="PROSITE" id="PS50835">
    <property type="entry name" value="IG_LIKE"/>
    <property type="match status" value="1"/>
</dbReference>
<comment type="caution">
    <text evidence="5">The sequence shown here is derived from an EMBL/GenBank/DDBJ whole genome shotgun (WGS) entry which is preliminary data.</text>
</comment>
<evidence type="ECO:0000256" key="2">
    <source>
        <dbReference type="SAM" id="Phobius"/>
    </source>
</evidence>
<feature type="compositionally biased region" description="Basic and acidic residues" evidence="1">
    <location>
        <begin position="349"/>
        <end position="361"/>
    </location>
</feature>
<keyword evidence="3" id="KW-0732">Signal</keyword>
<proteinExistence type="predicted"/>
<reference evidence="5" key="1">
    <citation type="submission" date="2023-06" db="EMBL/GenBank/DDBJ databases">
        <title>Genomic analysis of the entomopathogenic nematode Steinernema hermaphroditum.</title>
        <authorList>
            <person name="Schwarz E.M."/>
            <person name="Heppert J.K."/>
            <person name="Baniya A."/>
            <person name="Schwartz H.T."/>
            <person name="Tan C.-H."/>
            <person name="Antoshechkin I."/>
            <person name="Sternberg P.W."/>
            <person name="Goodrich-Blair H."/>
            <person name="Dillman A.R."/>
        </authorList>
    </citation>
    <scope>NUCLEOTIDE SEQUENCE</scope>
    <source>
        <strain evidence="5">PS9179</strain>
        <tissue evidence="5">Whole animal</tissue>
    </source>
</reference>